<dbReference type="EMBL" id="RJVU01051519">
    <property type="protein sequence ID" value="ROL41850.1"/>
    <property type="molecule type" value="Genomic_DNA"/>
</dbReference>
<proteinExistence type="predicted"/>
<accession>A0A3N0Y7M2</accession>
<protein>
    <submittedName>
        <fullName evidence="2">Uncharacterized protein</fullName>
    </submittedName>
</protein>
<gene>
    <name evidence="2" type="ORF">DPX16_9441</name>
</gene>
<reference evidence="2 3" key="1">
    <citation type="submission" date="2018-10" db="EMBL/GenBank/DDBJ databases">
        <title>Genome assembly for a Yunnan-Guizhou Plateau 3E fish, Anabarilius grahami (Regan), and its evolutionary and genetic applications.</title>
        <authorList>
            <person name="Jiang W."/>
        </authorList>
    </citation>
    <scope>NUCLEOTIDE SEQUENCE [LARGE SCALE GENOMIC DNA]</scope>
    <source>
        <strain evidence="2">AG-KIZ</strain>
        <tissue evidence="2">Muscle</tissue>
    </source>
</reference>
<evidence type="ECO:0000256" key="1">
    <source>
        <dbReference type="SAM" id="MobiDB-lite"/>
    </source>
</evidence>
<organism evidence="2 3">
    <name type="scientific">Anabarilius grahami</name>
    <name type="common">Kanglang fish</name>
    <name type="synonym">Barilius grahami</name>
    <dbReference type="NCBI Taxonomy" id="495550"/>
    <lineage>
        <taxon>Eukaryota</taxon>
        <taxon>Metazoa</taxon>
        <taxon>Chordata</taxon>
        <taxon>Craniata</taxon>
        <taxon>Vertebrata</taxon>
        <taxon>Euteleostomi</taxon>
        <taxon>Actinopterygii</taxon>
        <taxon>Neopterygii</taxon>
        <taxon>Teleostei</taxon>
        <taxon>Ostariophysi</taxon>
        <taxon>Cypriniformes</taxon>
        <taxon>Xenocyprididae</taxon>
        <taxon>Xenocypridinae</taxon>
        <taxon>Xenocypridinae incertae sedis</taxon>
        <taxon>Anabarilius</taxon>
    </lineage>
</organism>
<feature type="compositionally biased region" description="Basic and acidic residues" evidence="1">
    <location>
        <begin position="60"/>
        <end position="78"/>
    </location>
</feature>
<feature type="compositionally biased region" description="Low complexity" evidence="1">
    <location>
        <begin position="46"/>
        <end position="59"/>
    </location>
</feature>
<feature type="region of interest" description="Disordered" evidence="1">
    <location>
        <begin position="46"/>
        <end position="79"/>
    </location>
</feature>
<evidence type="ECO:0000313" key="3">
    <source>
        <dbReference type="Proteomes" id="UP000281406"/>
    </source>
</evidence>
<dbReference type="AlphaFoldDB" id="A0A3N0Y7M2"/>
<sequence length="184" mass="20279">MKQSNTLLDRHCSSPQRIRTRTLFSSHKITRQLDLSSSVECLWTEGKTSSESTKETSSASHEKATLAASRREREESRKLASITHLSARTCQTPAACSMLPDYSAARSLLPPHAHTLILEQLPAGRASRRGERADPGAVDSHGCFLYAPVPALHSYRPEQTDYVPDHSSLALALLQNSSLCDLHM</sequence>
<name>A0A3N0Y7M2_ANAGA</name>
<keyword evidence="3" id="KW-1185">Reference proteome</keyword>
<dbReference type="Proteomes" id="UP000281406">
    <property type="component" value="Unassembled WGS sequence"/>
</dbReference>
<evidence type="ECO:0000313" key="2">
    <source>
        <dbReference type="EMBL" id="ROL41850.1"/>
    </source>
</evidence>
<comment type="caution">
    <text evidence="2">The sequence shown here is derived from an EMBL/GenBank/DDBJ whole genome shotgun (WGS) entry which is preliminary data.</text>
</comment>